<keyword evidence="1" id="KW-1133">Transmembrane helix</keyword>
<keyword evidence="2" id="KW-0645">Protease</keyword>
<evidence type="ECO:0000256" key="1">
    <source>
        <dbReference type="SAM" id="Phobius"/>
    </source>
</evidence>
<protein>
    <submittedName>
        <fullName evidence="2">ATP-dependent Zn protease</fullName>
    </submittedName>
</protein>
<dbReference type="RefSeq" id="WP_052360404.1">
    <property type="nucleotide sequence ID" value="NZ_BBIY01000034.1"/>
</dbReference>
<evidence type="ECO:0000313" key="3">
    <source>
        <dbReference type="Proteomes" id="UP000028900"/>
    </source>
</evidence>
<evidence type="ECO:0000313" key="2">
    <source>
        <dbReference type="EMBL" id="GAK73980.1"/>
    </source>
</evidence>
<dbReference type="GO" id="GO:0008233">
    <property type="term" value="F:peptidase activity"/>
    <property type="evidence" value="ECO:0007669"/>
    <property type="project" value="UniProtKB-KW"/>
</dbReference>
<accession>A0ABQ0J311</accession>
<gene>
    <name evidence="2" type="primary">hflB</name>
    <name evidence="2" type="ORF">OYV_04650</name>
</gene>
<organism evidence="2 3">
    <name type="scientific">'Chrysanthemum coronarium' phytoplasma</name>
    <dbReference type="NCBI Taxonomy" id="1520703"/>
    <lineage>
        <taxon>Bacteria</taxon>
        <taxon>Bacillati</taxon>
        <taxon>Mycoplasmatota</taxon>
        <taxon>Mollicutes</taxon>
        <taxon>Acholeplasmatales</taxon>
        <taxon>Acholeplasmataceae</taxon>
        <taxon>Candidatus Phytoplasma</taxon>
        <taxon>16SrI (Aster yellows group)</taxon>
    </lineage>
</organism>
<keyword evidence="3" id="KW-1185">Reference proteome</keyword>
<dbReference type="Proteomes" id="UP000028900">
    <property type="component" value="Unassembled WGS sequence"/>
</dbReference>
<comment type="caution">
    <text evidence="2">The sequence shown here is derived from an EMBL/GenBank/DDBJ whole genome shotgun (WGS) entry which is preliminary data.</text>
</comment>
<feature type="transmembrane region" description="Helical" evidence="1">
    <location>
        <begin position="6"/>
        <end position="27"/>
    </location>
</feature>
<sequence>MKLKQIYLNLLIVCGFAILGLWIYGFFLKKYNNNNLFQNNHPSTEQNKSFEEISKYLEELKKLTKLKLMKINKEINK</sequence>
<name>A0ABQ0J311_9MOLU</name>
<dbReference type="EMBL" id="BBIY01000034">
    <property type="protein sequence ID" value="GAK73980.1"/>
    <property type="molecule type" value="Genomic_DNA"/>
</dbReference>
<keyword evidence="1" id="KW-0812">Transmembrane</keyword>
<keyword evidence="2" id="KW-0378">Hydrolase</keyword>
<keyword evidence="1" id="KW-0472">Membrane</keyword>
<dbReference type="GO" id="GO:0006508">
    <property type="term" value="P:proteolysis"/>
    <property type="evidence" value="ECO:0007669"/>
    <property type="project" value="UniProtKB-KW"/>
</dbReference>
<proteinExistence type="predicted"/>
<reference evidence="3" key="1">
    <citation type="journal article" date="2014" name="Genome Announc.">
        <title>Draft Genome Sequence of ''Candidatus Phytoplasma asteris'' Strain OY-V, an Unculturable Plant-Pathogenic Bacterium.</title>
        <authorList>
            <person name="Kakizawa S."/>
            <person name="Makino A."/>
            <person name="Ishii Y."/>
            <person name="Tamaki H."/>
            <person name="Kamagata Y."/>
        </authorList>
    </citation>
    <scope>NUCLEOTIDE SEQUENCE [LARGE SCALE GENOMIC DNA]</scope>
    <source>
        <strain evidence="3">OY-V</strain>
    </source>
</reference>
<reference evidence="2 3" key="2">
    <citation type="journal article" date="2014" name="Genome Announc.">
        <title>Draft Genome Sequence of 'Candidatus Phytoplasma asteris' Strain OY-V, an Unculturable Plant-Pathogenic Bacterium.</title>
        <authorList>
            <person name="Kakizawa S."/>
            <person name="Makino A."/>
            <person name="Ishii Y."/>
            <person name="Tamaki H."/>
            <person name="Kamagata Y."/>
        </authorList>
    </citation>
    <scope>NUCLEOTIDE SEQUENCE [LARGE SCALE GENOMIC DNA]</scope>
    <source>
        <strain evidence="2 3">OY-V</strain>
    </source>
</reference>